<evidence type="ECO:0000256" key="7">
    <source>
        <dbReference type="ARBA" id="ARBA00045280"/>
    </source>
</evidence>
<evidence type="ECO:0000256" key="3">
    <source>
        <dbReference type="ARBA" id="ARBA00022448"/>
    </source>
</evidence>
<dbReference type="PROSITE" id="PS00221">
    <property type="entry name" value="MIP"/>
    <property type="match status" value="1"/>
</dbReference>
<dbReference type="STRING" id="6265.A0A0B2W3L6"/>
<comment type="caution">
    <text evidence="10">The sequence shown here is derived from an EMBL/GenBank/DDBJ whole genome shotgun (WGS) entry which is preliminary data.</text>
</comment>
<evidence type="ECO:0000313" key="11">
    <source>
        <dbReference type="Proteomes" id="UP000031036"/>
    </source>
</evidence>
<evidence type="ECO:0000256" key="5">
    <source>
        <dbReference type="ARBA" id="ARBA00022989"/>
    </source>
</evidence>
<feature type="transmembrane region" description="Helical" evidence="9">
    <location>
        <begin position="75"/>
        <end position="95"/>
    </location>
</feature>
<evidence type="ECO:0000313" key="10">
    <source>
        <dbReference type="EMBL" id="KHN88239.1"/>
    </source>
</evidence>
<dbReference type="InterPro" id="IPR022357">
    <property type="entry name" value="MIP_CS"/>
</dbReference>
<dbReference type="PANTHER" id="PTHR43829">
    <property type="entry name" value="AQUAPORIN OR AQUAGLYCEROPORIN RELATED"/>
    <property type="match status" value="1"/>
</dbReference>
<organism evidence="10 11">
    <name type="scientific">Toxocara canis</name>
    <name type="common">Canine roundworm</name>
    <dbReference type="NCBI Taxonomy" id="6265"/>
    <lineage>
        <taxon>Eukaryota</taxon>
        <taxon>Metazoa</taxon>
        <taxon>Ecdysozoa</taxon>
        <taxon>Nematoda</taxon>
        <taxon>Chromadorea</taxon>
        <taxon>Rhabditida</taxon>
        <taxon>Spirurina</taxon>
        <taxon>Ascaridomorpha</taxon>
        <taxon>Ascaridoidea</taxon>
        <taxon>Toxocaridae</taxon>
        <taxon>Toxocara</taxon>
    </lineage>
</organism>
<dbReference type="InterPro" id="IPR023271">
    <property type="entry name" value="Aquaporin-like"/>
</dbReference>
<comment type="function">
    <text evidence="7">Aquaglyceroporin that may modulate the water content and osmolytes during anhydrobiosis.</text>
</comment>
<comment type="subcellular location">
    <subcellularLocation>
        <location evidence="1">Membrane</location>
        <topology evidence="1">Multi-pass membrane protein</topology>
    </subcellularLocation>
</comment>
<evidence type="ECO:0000256" key="1">
    <source>
        <dbReference type="ARBA" id="ARBA00004141"/>
    </source>
</evidence>
<dbReference type="GO" id="GO:0016323">
    <property type="term" value="C:basolateral plasma membrane"/>
    <property type="evidence" value="ECO:0007669"/>
    <property type="project" value="TreeGrafter"/>
</dbReference>
<keyword evidence="5 9" id="KW-1133">Transmembrane helix</keyword>
<dbReference type="OMA" id="KAWDPEY"/>
<keyword evidence="6 9" id="KW-0472">Membrane</keyword>
<dbReference type="Gene3D" id="1.20.1080.10">
    <property type="entry name" value="Glycerol uptake facilitator protein"/>
    <property type="match status" value="1"/>
</dbReference>
<sequence>MKTSMAPAQQIIINDHRRVTRMDNLRDSISCRLRTDSAIVRELLAEFIGTFFLLLIGTAANVQCVLGGGNVTSAHIAWGIGFAFAVFLAANASGGHLNPAISLTSFILGNLSFIRVLLYSAVQIIGAFCGAAITFVGHYDDISNYDHGIRAVAGANATAGLFATYPAPQMTLVGSLFDQIIGTAILSGMVCLITDRRQNIPNPMQPVLAGMVMTMIAMTYGSNGGFAINPARDLGPRLFLLCVGYGWSVFSAYNYYFWIPIVGPTIGAVVGAWLYKLFIGLHGLDEQLDISTGPPYPKIDKGYRVLDACDPETIQLFPVSQGLASPNPPSDYASVEKTLHRILKNHIFL</sequence>
<feature type="transmembrane region" description="Helical" evidence="9">
    <location>
        <begin position="176"/>
        <end position="194"/>
    </location>
</feature>
<dbReference type="InterPro" id="IPR050363">
    <property type="entry name" value="MIP/Aquaporin"/>
</dbReference>
<accession>A0A0B2W3L6</accession>
<gene>
    <name evidence="10" type="primary">AQP10</name>
    <name evidence="10" type="ORF">Tcan_05724</name>
</gene>
<feature type="transmembrane region" description="Helical" evidence="9">
    <location>
        <begin position="43"/>
        <end position="63"/>
    </location>
</feature>
<dbReference type="PANTHER" id="PTHR43829:SF4">
    <property type="entry name" value="AQUAPORIN-9"/>
    <property type="match status" value="1"/>
</dbReference>
<dbReference type="GO" id="GO:0015254">
    <property type="term" value="F:glycerol channel activity"/>
    <property type="evidence" value="ECO:0007669"/>
    <property type="project" value="TreeGrafter"/>
</dbReference>
<feature type="transmembrane region" description="Helical" evidence="9">
    <location>
        <begin position="255"/>
        <end position="275"/>
    </location>
</feature>
<proteinExistence type="inferred from homology"/>
<keyword evidence="11" id="KW-1185">Reference proteome</keyword>
<dbReference type="AlphaFoldDB" id="A0A0B2W3L6"/>
<keyword evidence="3 8" id="KW-0813">Transport</keyword>
<dbReference type="CDD" id="cd00333">
    <property type="entry name" value="MIP"/>
    <property type="match status" value="1"/>
</dbReference>
<dbReference type="EMBL" id="JPKZ01000256">
    <property type="protein sequence ID" value="KHN88239.1"/>
    <property type="molecule type" value="Genomic_DNA"/>
</dbReference>
<dbReference type="OrthoDB" id="3222at2759"/>
<name>A0A0B2W3L6_TOXCA</name>
<protein>
    <submittedName>
        <fullName evidence="10">Aquaporin-10</fullName>
    </submittedName>
</protein>
<dbReference type="GO" id="GO:0015250">
    <property type="term" value="F:water channel activity"/>
    <property type="evidence" value="ECO:0007669"/>
    <property type="project" value="TreeGrafter"/>
</dbReference>
<dbReference type="SUPFAM" id="SSF81338">
    <property type="entry name" value="Aquaporin-like"/>
    <property type="match status" value="1"/>
</dbReference>
<evidence type="ECO:0000256" key="8">
    <source>
        <dbReference type="RuleBase" id="RU000477"/>
    </source>
</evidence>
<dbReference type="Proteomes" id="UP000031036">
    <property type="component" value="Unassembled WGS sequence"/>
</dbReference>
<dbReference type="InterPro" id="IPR000425">
    <property type="entry name" value="MIP"/>
</dbReference>
<dbReference type="PRINTS" id="PR00783">
    <property type="entry name" value="MINTRINSICP"/>
</dbReference>
<feature type="transmembrane region" description="Helical" evidence="9">
    <location>
        <begin position="116"/>
        <end position="136"/>
    </location>
</feature>
<evidence type="ECO:0000256" key="9">
    <source>
        <dbReference type="SAM" id="Phobius"/>
    </source>
</evidence>
<reference evidence="10 11" key="1">
    <citation type="submission" date="2014-11" db="EMBL/GenBank/DDBJ databases">
        <title>Genetic blueprint of the zoonotic pathogen Toxocara canis.</title>
        <authorList>
            <person name="Zhu X.-Q."/>
            <person name="Korhonen P.K."/>
            <person name="Cai H."/>
            <person name="Young N.D."/>
            <person name="Nejsum P."/>
            <person name="von Samson-Himmelstjerna G."/>
            <person name="Boag P.R."/>
            <person name="Tan P."/>
            <person name="Li Q."/>
            <person name="Min J."/>
            <person name="Yang Y."/>
            <person name="Wang X."/>
            <person name="Fang X."/>
            <person name="Hall R.S."/>
            <person name="Hofmann A."/>
            <person name="Sternberg P.W."/>
            <person name="Jex A.R."/>
            <person name="Gasser R.B."/>
        </authorList>
    </citation>
    <scope>NUCLEOTIDE SEQUENCE [LARGE SCALE GENOMIC DNA]</scope>
    <source>
        <strain evidence="10">PN_DK_2014</strain>
    </source>
</reference>
<evidence type="ECO:0000256" key="4">
    <source>
        <dbReference type="ARBA" id="ARBA00022692"/>
    </source>
</evidence>
<evidence type="ECO:0000256" key="6">
    <source>
        <dbReference type="ARBA" id="ARBA00023136"/>
    </source>
</evidence>
<comment type="similarity">
    <text evidence="2 8">Belongs to the MIP/aquaporin (TC 1.A.8) family.</text>
</comment>
<keyword evidence="4 8" id="KW-0812">Transmembrane</keyword>
<dbReference type="Pfam" id="PF00230">
    <property type="entry name" value="MIP"/>
    <property type="match status" value="1"/>
</dbReference>
<evidence type="ECO:0000256" key="2">
    <source>
        <dbReference type="ARBA" id="ARBA00006175"/>
    </source>
</evidence>
<feature type="transmembrane region" description="Helical" evidence="9">
    <location>
        <begin position="206"/>
        <end position="228"/>
    </location>
</feature>